<reference evidence="3" key="2">
    <citation type="submission" date="2025-08" db="UniProtKB">
        <authorList>
            <consortium name="Ensembl"/>
        </authorList>
    </citation>
    <scope>IDENTIFICATION</scope>
</reference>
<sequence length="587" mass="69077">MDLRSELLKSIWYGFTALDLERSGKVSKSQLKVLSHNLCTVLSIPHDPVALEEHFRDDDDGPVSSQGYMPYLNKYILDKVIEGSFIKENVDELCWTLTAKKNYHTDKTSSTVLPEKDAFRLWCLFNFLSEDKYPLVMVPDEVEYLLKKVCMAMSIEFNCVELEDFFSQDSVQQSGITVWVFLEMMNTGKITRGIDKSIISMAIEEVYREIVGDVLKEGYLWKKGQLRRNWKERWFTLRPSNLSYYTGEDRKDCQGNIVLDGNCCVEVLPDRDGKRCMFCLKTLSKTYEMSASDTKQRQEWTTAIQTAIRLHVEGKNSLHKDLKLKRREQREQREKRRQAKEEELQRLRALQEERERKLAELELLKEAQKQAQALLEQDEQRRRQQHEQLQRALEIQLREAEEARVSMQAEMALKEEEAEKQRKRIQELEEMQKRLEEALQQEIKARLDEEAFRLAQAGLLAEEEEKMKALMSLQEEQEEYILKTQREKQELKQEMENKSRALDEAQRQLEEVRANRHRVDQDVVVRTRTKTNLSEMVLTGDLTRQHITVYSMTQTLMKENITAVKVCPSKQFNEVQRGVSNNRQKPA</sequence>
<keyword evidence="4" id="KW-1185">Reference proteome</keyword>
<dbReference type="GO" id="GO:0005634">
    <property type="term" value="C:nucleus"/>
    <property type="evidence" value="ECO:0007669"/>
    <property type="project" value="TreeGrafter"/>
</dbReference>
<dbReference type="InterPro" id="IPR057836">
    <property type="entry name" value="EF-hand_SWAP70_N"/>
</dbReference>
<dbReference type="PANTHER" id="PTHR14383">
    <property type="entry name" value="SWAP-70 RECOMBINASE"/>
    <property type="match status" value="1"/>
</dbReference>
<dbReference type="PROSITE" id="PS50003">
    <property type="entry name" value="PH_DOMAIN"/>
    <property type="match status" value="1"/>
</dbReference>
<evidence type="ECO:0000313" key="4">
    <source>
        <dbReference type="Proteomes" id="UP000472265"/>
    </source>
</evidence>
<dbReference type="InterPro" id="IPR011993">
    <property type="entry name" value="PH-like_dom_sf"/>
</dbReference>
<feature type="domain" description="PH" evidence="2">
    <location>
        <begin position="213"/>
        <end position="309"/>
    </location>
</feature>
<dbReference type="Gene3D" id="2.30.29.30">
    <property type="entry name" value="Pleckstrin-homology domain (PH domain)/Phosphotyrosine-binding domain (PTB)"/>
    <property type="match status" value="1"/>
</dbReference>
<dbReference type="FunFam" id="2.30.29.30:FF:000172">
    <property type="entry name" value="differentially expressed in FDCP 6 homolog"/>
    <property type="match status" value="1"/>
</dbReference>
<evidence type="ECO:0000313" key="3">
    <source>
        <dbReference type="Ensembl" id="ENSSAUP00010062641.1"/>
    </source>
</evidence>
<dbReference type="Ensembl" id="ENSSAUT00010065676.1">
    <property type="protein sequence ID" value="ENSSAUP00010062641.1"/>
    <property type="gene ID" value="ENSSAUG00010025274.1"/>
</dbReference>
<dbReference type="AlphaFoldDB" id="A0A671YGZ9"/>
<dbReference type="SUPFAM" id="SSF47473">
    <property type="entry name" value="EF-hand"/>
    <property type="match status" value="1"/>
</dbReference>
<accession>A0A671YGZ9</accession>
<gene>
    <name evidence="3" type="primary">DEF6</name>
    <name evidence="3" type="synonym">def6</name>
</gene>
<name>A0A671YGZ9_SPAAU</name>
<feature type="compositionally biased region" description="Basic and acidic residues" evidence="1">
    <location>
        <begin position="328"/>
        <end position="340"/>
    </location>
</feature>
<dbReference type="GeneTree" id="ENSGT00950000183017"/>
<dbReference type="InterPro" id="IPR011992">
    <property type="entry name" value="EF-hand-dom_pair"/>
</dbReference>
<organism evidence="3 4">
    <name type="scientific">Sparus aurata</name>
    <name type="common">Gilthead sea bream</name>
    <dbReference type="NCBI Taxonomy" id="8175"/>
    <lineage>
        <taxon>Eukaryota</taxon>
        <taxon>Metazoa</taxon>
        <taxon>Chordata</taxon>
        <taxon>Craniata</taxon>
        <taxon>Vertebrata</taxon>
        <taxon>Euteleostomi</taxon>
        <taxon>Actinopterygii</taxon>
        <taxon>Neopterygii</taxon>
        <taxon>Teleostei</taxon>
        <taxon>Neoteleostei</taxon>
        <taxon>Acanthomorphata</taxon>
        <taxon>Eupercaria</taxon>
        <taxon>Spariformes</taxon>
        <taxon>Sparidae</taxon>
        <taxon>Sparus</taxon>
    </lineage>
</organism>
<dbReference type="InterPro" id="IPR057837">
    <property type="entry name" value="PH_SWAP70"/>
</dbReference>
<dbReference type="CDD" id="cd13273">
    <property type="entry name" value="PH_SWAP-70"/>
    <property type="match status" value="1"/>
</dbReference>
<dbReference type="Pfam" id="PF25530">
    <property type="entry name" value="EF-hand_SWAP70_N"/>
    <property type="match status" value="1"/>
</dbReference>
<reference evidence="3" key="1">
    <citation type="submission" date="2021-04" db="EMBL/GenBank/DDBJ databases">
        <authorList>
            <consortium name="Wellcome Sanger Institute Data Sharing"/>
        </authorList>
    </citation>
    <scope>NUCLEOTIDE SEQUENCE [LARGE SCALE GENOMIC DNA]</scope>
</reference>
<dbReference type="Pfam" id="PF00169">
    <property type="entry name" value="PH"/>
    <property type="match status" value="1"/>
</dbReference>
<dbReference type="InterPro" id="IPR001849">
    <property type="entry name" value="PH_domain"/>
</dbReference>
<dbReference type="PANTHER" id="PTHR14383:SF2">
    <property type="entry name" value="DIFFERENTIALLY EXPRESSED IN FDCP 6 HOMOLOG"/>
    <property type="match status" value="1"/>
</dbReference>
<feature type="region of interest" description="Disordered" evidence="1">
    <location>
        <begin position="320"/>
        <end position="340"/>
    </location>
</feature>
<dbReference type="GO" id="GO:0005737">
    <property type="term" value="C:cytoplasm"/>
    <property type="evidence" value="ECO:0007669"/>
    <property type="project" value="TreeGrafter"/>
</dbReference>
<protein>
    <submittedName>
        <fullName evidence="3">DEF6 guanine nucleotide exchange factor a</fullName>
    </submittedName>
</protein>
<proteinExistence type="predicted"/>
<dbReference type="Proteomes" id="UP000472265">
    <property type="component" value="Chromosome 7"/>
</dbReference>
<dbReference type="SMART" id="SM00233">
    <property type="entry name" value="PH"/>
    <property type="match status" value="1"/>
</dbReference>
<dbReference type="SUPFAM" id="SSF50729">
    <property type="entry name" value="PH domain-like"/>
    <property type="match status" value="1"/>
</dbReference>
<evidence type="ECO:0000259" key="2">
    <source>
        <dbReference type="PROSITE" id="PS50003"/>
    </source>
</evidence>
<evidence type="ECO:0000256" key="1">
    <source>
        <dbReference type="SAM" id="MobiDB-lite"/>
    </source>
</evidence>
<reference evidence="3" key="3">
    <citation type="submission" date="2025-09" db="UniProtKB">
        <authorList>
            <consortium name="Ensembl"/>
        </authorList>
    </citation>
    <scope>IDENTIFICATION</scope>
</reference>